<dbReference type="AlphaFoldDB" id="A0A6J6I0S7"/>
<accession>A0A6J6I0S7</accession>
<proteinExistence type="predicted"/>
<organism evidence="1">
    <name type="scientific">freshwater metagenome</name>
    <dbReference type="NCBI Taxonomy" id="449393"/>
    <lineage>
        <taxon>unclassified sequences</taxon>
        <taxon>metagenomes</taxon>
        <taxon>ecological metagenomes</taxon>
    </lineage>
</organism>
<name>A0A6J6I0S7_9ZZZZ</name>
<gene>
    <name evidence="1" type="ORF">UFOPK1894_00831</name>
</gene>
<protein>
    <submittedName>
        <fullName evidence="1">Unannotated protein</fullName>
    </submittedName>
</protein>
<evidence type="ECO:0000313" key="1">
    <source>
        <dbReference type="EMBL" id="CAB4619110.1"/>
    </source>
</evidence>
<reference evidence="1" key="1">
    <citation type="submission" date="2020-05" db="EMBL/GenBank/DDBJ databases">
        <authorList>
            <person name="Chiriac C."/>
            <person name="Salcher M."/>
            <person name="Ghai R."/>
            <person name="Kavagutti S V."/>
        </authorList>
    </citation>
    <scope>NUCLEOTIDE SEQUENCE</scope>
</reference>
<dbReference type="EMBL" id="CAEZVA010000078">
    <property type="protein sequence ID" value="CAB4619110.1"/>
    <property type="molecule type" value="Genomic_DNA"/>
</dbReference>
<sequence>MIKAFKRLLALFGITLVAFGAIKSLFNWLARSENDEYEVWSDDEEREDVK</sequence>